<evidence type="ECO:0000256" key="1">
    <source>
        <dbReference type="SAM" id="MobiDB-lite"/>
    </source>
</evidence>
<accession>A0ABT3ZFD6</accession>
<keyword evidence="4" id="KW-1185">Reference proteome</keyword>
<feature type="region of interest" description="Disordered" evidence="1">
    <location>
        <begin position="178"/>
        <end position="197"/>
    </location>
</feature>
<reference evidence="3" key="1">
    <citation type="submission" date="2022-10" db="EMBL/GenBank/DDBJ databases">
        <title>Hoeflea sp. G2-23, isolated from marine algae.</title>
        <authorList>
            <person name="Kristyanto S."/>
            <person name="Kim J.M."/>
            <person name="Jeon C.O."/>
        </authorList>
    </citation>
    <scope>NUCLEOTIDE SEQUENCE</scope>
    <source>
        <strain evidence="3">G2-23</strain>
    </source>
</reference>
<dbReference type="EMBL" id="JAOVZR010000001">
    <property type="protein sequence ID" value="MCY0149946.1"/>
    <property type="molecule type" value="Genomic_DNA"/>
</dbReference>
<proteinExistence type="predicted"/>
<dbReference type="InterPro" id="IPR019301">
    <property type="entry name" value="Flagellar_prot_FlgJ_N"/>
</dbReference>
<comment type="caution">
    <text evidence="3">The sequence shown here is derived from an EMBL/GenBank/DDBJ whole genome shotgun (WGS) entry which is preliminary data.</text>
</comment>
<gene>
    <name evidence="3" type="ORF">OEG84_20140</name>
</gene>
<protein>
    <submittedName>
        <fullName evidence="3">Rod-binding protein</fullName>
    </submittedName>
</protein>
<sequence>MSIQTATDLILDVVRAADPAVAQKAESMLEAASARKTEIAARSPAFERQLLASNDPSGVLAPAPAAAKPDHTPDQIKETYQRFEAMILQNFIGAMLPQDAEEMYGKGTAGEVWKGMMAEQLGAALAKGGGIGIAARMLADRVAPGLPPESADAIGSNVTNRAASMVNQTQMQILADIAAPTDNDSAASDRQPAARRA</sequence>
<dbReference type="Proteomes" id="UP001073227">
    <property type="component" value="Unassembled WGS sequence"/>
</dbReference>
<evidence type="ECO:0000259" key="2">
    <source>
        <dbReference type="Pfam" id="PF10135"/>
    </source>
</evidence>
<dbReference type="Pfam" id="PF10135">
    <property type="entry name" value="Rod-binding"/>
    <property type="match status" value="1"/>
</dbReference>
<feature type="domain" description="Flagellar protein FlgJ N-terminal" evidence="2">
    <location>
        <begin position="100"/>
        <end position="137"/>
    </location>
</feature>
<evidence type="ECO:0000313" key="4">
    <source>
        <dbReference type="Proteomes" id="UP001073227"/>
    </source>
</evidence>
<evidence type="ECO:0000313" key="3">
    <source>
        <dbReference type="EMBL" id="MCY0149946.1"/>
    </source>
</evidence>
<name>A0ABT3ZFD6_9HYPH</name>
<organism evidence="3 4">
    <name type="scientific">Hoeflea algicola</name>
    <dbReference type="NCBI Taxonomy" id="2983763"/>
    <lineage>
        <taxon>Bacteria</taxon>
        <taxon>Pseudomonadati</taxon>
        <taxon>Pseudomonadota</taxon>
        <taxon>Alphaproteobacteria</taxon>
        <taxon>Hyphomicrobiales</taxon>
        <taxon>Rhizobiaceae</taxon>
        <taxon>Hoeflea</taxon>
    </lineage>
</organism>
<dbReference type="RefSeq" id="WP_267655388.1">
    <property type="nucleotide sequence ID" value="NZ_JAOVZR010000001.1"/>
</dbReference>